<comment type="caution">
    <text evidence="3">The sequence shown here is derived from an EMBL/GenBank/DDBJ whole genome shotgun (WGS) entry which is preliminary data.</text>
</comment>
<organism evidence="3 4">
    <name type="scientific">Hymenobacter mellowenesis</name>
    <dbReference type="NCBI Taxonomy" id="3063995"/>
    <lineage>
        <taxon>Bacteria</taxon>
        <taxon>Pseudomonadati</taxon>
        <taxon>Bacteroidota</taxon>
        <taxon>Cytophagia</taxon>
        <taxon>Cytophagales</taxon>
        <taxon>Hymenobacteraceae</taxon>
        <taxon>Hymenobacter</taxon>
    </lineage>
</organism>
<evidence type="ECO:0000256" key="1">
    <source>
        <dbReference type="ARBA" id="ARBA00022729"/>
    </source>
</evidence>
<dbReference type="InterPro" id="IPR013783">
    <property type="entry name" value="Ig-like_fold"/>
</dbReference>
<dbReference type="CDD" id="cd00102">
    <property type="entry name" value="IPT"/>
    <property type="match status" value="1"/>
</dbReference>
<feature type="domain" description="Secretion system C-terminal sorting" evidence="2">
    <location>
        <begin position="1046"/>
        <end position="1123"/>
    </location>
</feature>
<dbReference type="RefSeq" id="WP_305013650.1">
    <property type="nucleotide sequence ID" value="NZ_JAUQSX010000013.1"/>
</dbReference>
<evidence type="ECO:0000313" key="3">
    <source>
        <dbReference type="EMBL" id="MDO7848988.1"/>
    </source>
</evidence>
<dbReference type="Gene3D" id="2.130.10.130">
    <property type="entry name" value="Integrin alpha, N-terminal"/>
    <property type="match status" value="1"/>
</dbReference>
<evidence type="ECO:0000259" key="2">
    <source>
        <dbReference type="Pfam" id="PF18962"/>
    </source>
</evidence>
<keyword evidence="1" id="KW-0732">Signal</keyword>
<dbReference type="Pfam" id="PF13517">
    <property type="entry name" value="FG-GAP_3"/>
    <property type="match status" value="3"/>
</dbReference>
<dbReference type="Gene3D" id="2.60.40.10">
    <property type="entry name" value="Immunoglobulins"/>
    <property type="match status" value="1"/>
</dbReference>
<name>A0ABT9AHE4_9BACT</name>
<dbReference type="SUPFAM" id="SSF69318">
    <property type="entry name" value="Integrin alpha N-terminal domain"/>
    <property type="match status" value="1"/>
</dbReference>
<gene>
    <name evidence="3" type="ORF">Q5H92_21670</name>
</gene>
<dbReference type="Gene3D" id="2.30.30.100">
    <property type="match status" value="1"/>
</dbReference>
<protein>
    <submittedName>
        <fullName evidence="3">FG-GAP-like repeat-containing protein</fullName>
    </submittedName>
</protein>
<accession>A0ABT9AHE4</accession>
<dbReference type="EMBL" id="JAUQSX010000013">
    <property type="protein sequence ID" value="MDO7848988.1"/>
    <property type="molecule type" value="Genomic_DNA"/>
</dbReference>
<keyword evidence="4" id="KW-1185">Reference proteome</keyword>
<sequence length="1124" mass="113000">MKQFSRTILLHPVPGFGRRMGMLAGLLAGLAPMAFGQNLGPKVDYTTGVQPFAFALGDVTGDGRPDIVTANASGNSFSVLPGLAGGTFGPKTDYTALSQFMALADVNTDGRLDVVTGYDGGPNNSTLSVLLGLAGGGFGPKTDYALNVNTSVVKVADVTGDGRLDLVAGNSSNGTVSVLPGLVGGTFGTRVGYTTTASYINDVAVADVTADGRPDIITTHQSGAVSVLPGLAAGGFGPKIDYTAGTSPKAVAVGDVNNDGRPDVVVANSLATSVSVLLGQAGGRLGAKTDYTTAIYNDCLALKDLNGDGKLDIVTAGYGNGTNWVSELLSTSTGYAASALFPTGLNPRGIAIADLNADGKFDVATVNSGANSVSVLLNQGTPVLTGISPSTGGVGTVVTLTGTGLSNATVVRFTTTPAVPGGGDVTSGFTVNAAGTQITGIVAPNFVRSGPVEVVTAVGTSPTNFSIFFNYVQDLIITGTQTIQPGTYNNITVRNGATAQLGNNVTTIGAVTVENGGTFNDNCFVLTSNGSFVAAAGATLGICNAGGLAATGASGAIQGTGTRSFAADASYRFNGSAAQVTGTGLPAAVRNLTVAGAGTVTLSAPLTVAQVLALSGAGNFALNGQALTLPSGPGGTALVVNSGTGVVSGSTATVQRYLNPSKNPGLGYRHYSAPVSGSTVADLATAGFTPEISQGSVYNTSATPGLVTPFPTVYGYDQARIATVTSNYSAFDKGFFVPAALSTPLEVGRGYVVQIGAAQLVDFTGQPNTGPYTLALDRNAAATPGATEAGWQLLGNPYPAPIDFRLVDAADRANLDASVYVIESSGPYTGAYRAFVNGVGSSPLVGSGQSFFVRVSDGQTAGSFTFRNNQRLTTFATQAPVYRTTADARSLVQLALRGATGAADDFFAYAETGATPAYDIAFDAVKLANSTGLNLSSAATTGERLAIDGRAAFTAATVLSLNVGVPAAGTYSFAAAQLNNLPAGLDALLTDAATGQTVNLRTQPSYSFSVSTAQANAVLTSRFTLRFAASSPLATASALTAAEVTLYPNPAHDRFSVLVPAVAGATQVQGTLLNALGQTVRTQLGAATAQGTRLSFGTSGLAAGVYTLRLRVGTATLAKRVVIQ</sequence>
<dbReference type="InterPro" id="IPR028994">
    <property type="entry name" value="Integrin_alpha_N"/>
</dbReference>
<proteinExistence type="predicted"/>
<dbReference type="InterPro" id="IPR014756">
    <property type="entry name" value="Ig_E-set"/>
</dbReference>
<dbReference type="Proteomes" id="UP001167796">
    <property type="component" value="Unassembled WGS sequence"/>
</dbReference>
<dbReference type="PANTHER" id="PTHR46580">
    <property type="entry name" value="SENSOR KINASE-RELATED"/>
    <property type="match status" value="1"/>
</dbReference>
<reference evidence="3" key="1">
    <citation type="submission" date="2023-07" db="EMBL/GenBank/DDBJ databases">
        <authorList>
            <person name="Kim M.K."/>
        </authorList>
    </citation>
    <scope>NUCLEOTIDE SEQUENCE</scope>
    <source>
        <strain evidence="3">M29</strain>
    </source>
</reference>
<dbReference type="InterPro" id="IPR013517">
    <property type="entry name" value="FG-GAP"/>
</dbReference>
<dbReference type="Pfam" id="PF18962">
    <property type="entry name" value="Por_Secre_tail"/>
    <property type="match status" value="1"/>
</dbReference>
<dbReference type="InterPro" id="IPR026444">
    <property type="entry name" value="Secre_tail"/>
</dbReference>
<dbReference type="SUPFAM" id="SSF81296">
    <property type="entry name" value="E set domains"/>
    <property type="match status" value="1"/>
</dbReference>
<dbReference type="NCBIfam" id="TIGR04183">
    <property type="entry name" value="Por_Secre_tail"/>
    <property type="match status" value="1"/>
</dbReference>
<evidence type="ECO:0000313" key="4">
    <source>
        <dbReference type="Proteomes" id="UP001167796"/>
    </source>
</evidence>
<dbReference type="PANTHER" id="PTHR46580:SF2">
    <property type="entry name" value="MAM DOMAIN-CONTAINING PROTEIN"/>
    <property type="match status" value="1"/>
</dbReference>